<sequence length="641" mass="73873">MIVWELSTTGPTNRTVPTIIIDYAICTEVLYKTSGSWIRICDIVLLAPNAMFMVFLFYSLGLAHAKLVGTRCPIVKTIYTLLLLYGIHYTLNSQAFWLLLRCLLLSVELSVIIFGVCAANLDSRSSVRRVLLFTSASAVLFTSAQAVLEFTQDGIHSPYGGTYNLFQHGGMIFWFASSMLFFVMYFSLLILPCISFGRRLRLPGKPSFYRYCGFLALINILQSIGSALIYYHITFGTCILDVTVFTYFALFAPLVYVTFLAEFMSSPSQTVLQLKRRRDYLPNLHTGHIRNKCYVEQASHTGHAGQASHTGHIRNKSYVEQASHTGHIRNKSYVEQASHTGHAEQASHTGHMQNGRHIRDMRDRRHIRDIYVTRVTWNRRHIRDIYVTRVTWNRRHIRDMRNRRHIRGMWNMHHIRDIYVTRRYADQASHTGHMWKRNHITSHMGHVEQASHTRHMQNRRHIRDICRMGVTYGTYAEQASHTGHMRNRRHIRDICRMGVTYGTYAEQASRTGHMQNGRHIRDICGTSVTYGTYAEQASRTGHMQNGRHIRDICGTSVTYGTYAEQASRTGHMRNKRHVRDICGISVTYGTYAEQASRTRHMRNKRHVRDICGASVTYGTYAEQASRTGHMRSRAARNSHRI</sequence>
<evidence type="ECO:0000256" key="1">
    <source>
        <dbReference type="ARBA" id="ARBA00004141"/>
    </source>
</evidence>
<dbReference type="PANTHER" id="PTHR15876:SF8">
    <property type="entry name" value="TRANSMEMBRANE PROTEIN ADIPOCYTE-ASSOCIATED 1"/>
    <property type="match status" value="1"/>
</dbReference>
<feature type="transmembrane region" description="Helical" evidence="6">
    <location>
        <begin position="245"/>
        <end position="265"/>
    </location>
</feature>
<proteinExistence type="inferred from homology"/>
<evidence type="ECO:0000256" key="4">
    <source>
        <dbReference type="ARBA" id="ARBA00022989"/>
    </source>
</evidence>
<keyword evidence="4 6" id="KW-1133">Transmembrane helix</keyword>
<feature type="transmembrane region" description="Helical" evidence="6">
    <location>
        <begin position="37"/>
        <end position="61"/>
    </location>
</feature>
<dbReference type="AlphaFoldDB" id="A7S9X7"/>
<evidence type="ECO:0000313" key="7">
    <source>
        <dbReference type="EMBL" id="EDO39501.1"/>
    </source>
</evidence>
<dbReference type="Pfam" id="PF10160">
    <property type="entry name" value="Tmemb_40"/>
    <property type="match status" value="1"/>
</dbReference>
<dbReference type="PANTHER" id="PTHR15876">
    <property type="entry name" value="TRANSMEMBRANE PROTEIN ADIPOCYTE-ASSOCIATED 1"/>
    <property type="match status" value="1"/>
</dbReference>
<dbReference type="EMBL" id="DS469606">
    <property type="protein sequence ID" value="EDO39501.1"/>
    <property type="molecule type" value="Genomic_DNA"/>
</dbReference>
<accession>A7S9X7</accession>
<name>A7S9X7_NEMVE</name>
<dbReference type="GO" id="GO:0004930">
    <property type="term" value="F:G protein-coupled receptor activity"/>
    <property type="evidence" value="ECO:0000318"/>
    <property type="project" value="GO_Central"/>
</dbReference>
<protein>
    <recommendedName>
        <fullName evidence="9">Transmembrane protein adipocyte-associated 1 homolog</fullName>
    </recommendedName>
</protein>
<keyword evidence="5 6" id="KW-0472">Membrane</keyword>
<organism evidence="7 8">
    <name type="scientific">Nematostella vectensis</name>
    <name type="common">Starlet sea anemone</name>
    <dbReference type="NCBI Taxonomy" id="45351"/>
    <lineage>
        <taxon>Eukaryota</taxon>
        <taxon>Metazoa</taxon>
        <taxon>Cnidaria</taxon>
        <taxon>Anthozoa</taxon>
        <taxon>Hexacorallia</taxon>
        <taxon>Actiniaria</taxon>
        <taxon>Edwardsiidae</taxon>
        <taxon>Nematostella</taxon>
    </lineage>
</organism>
<evidence type="ECO:0000256" key="3">
    <source>
        <dbReference type="ARBA" id="ARBA00022692"/>
    </source>
</evidence>
<evidence type="ECO:0000256" key="5">
    <source>
        <dbReference type="ARBA" id="ARBA00023136"/>
    </source>
</evidence>
<dbReference type="STRING" id="45351.A7S9X7"/>
<evidence type="ECO:0008006" key="9">
    <source>
        <dbReference type="Google" id="ProtNLM"/>
    </source>
</evidence>
<comment type="similarity">
    <text evidence="2">Belongs to the UPF0359 family.</text>
</comment>
<evidence type="ECO:0000256" key="2">
    <source>
        <dbReference type="ARBA" id="ARBA00010125"/>
    </source>
</evidence>
<feature type="transmembrane region" description="Helical" evidence="6">
    <location>
        <begin position="97"/>
        <end position="118"/>
    </location>
</feature>
<dbReference type="HOGENOM" id="CLU_427187_0_0_1"/>
<feature type="transmembrane region" description="Helical" evidence="6">
    <location>
        <begin position="208"/>
        <end position="233"/>
    </location>
</feature>
<dbReference type="GO" id="GO:0005886">
    <property type="term" value="C:plasma membrane"/>
    <property type="evidence" value="ECO:0000318"/>
    <property type="project" value="GO_Central"/>
</dbReference>
<feature type="transmembrane region" description="Helical" evidence="6">
    <location>
        <begin position="171"/>
        <end position="196"/>
    </location>
</feature>
<dbReference type="eggNOG" id="KOG4536">
    <property type="taxonomic scope" value="Eukaryota"/>
</dbReference>
<feature type="transmembrane region" description="Helical" evidence="6">
    <location>
        <begin position="73"/>
        <end position="91"/>
    </location>
</feature>
<dbReference type="Proteomes" id="UP000001593">
    <property type="component" value="Unassembled WGS sequence"/>
</dbReference>
<comment type="subcellular location">
    <subcellularLocation>
        <location evidence="1">Membrane</location>
        <topology evidence="1">Multi-pass membrane protein</topology>
    </subcellularLocation>
</comment>
<dbReference type="GO" id="GO:0007186">
    <property type="term" value="P:G protein-coupled receptor signaling pathway"/>
    <property type="evidence" value="ECO:0000318"/>
    <property type="project" value="GO_Central"/>
</dbReference>
<dbReference type="InParanoid" id="A7S9X7"/>
<evidence type="ECO:0000256" key="6">
    <source>
        <dbReference type="SAM" id="Phobius"/>
    </source>
</evidence>
<reference evidence="7 8" key="1">
    <citation type="journal article" date="2007" name="Science">
        <title>Sea anemone genome reveals ancestral eumetazoan gene repertoire and genomic organization.</title>
        <authorList>
            <person name="Putnam N.H."/>
            <person name="Srivastava M."/>
            <person name="Hellsten U."/>
            <person name="Dirks B."/>
            <person name="Chapman J."/>
            <person name="Salamov A."/>
            <person name="Terry A."/>
            <person name="Shapiro H."/>
            <person name="Lindquist E."/>
            <person name="Kapitonov V.V."/>
            <person name="Jurka J."/>
            <person name="Genikhovich G."/>
            <person name="Grigoriev I.V."/>
            <person name="Lucas S.M."/>
            <person name="Steele R.E."/>
            <person name="Finnerty J.R."/>
            <person name="Technau U."/>
            <person name="Martindale M.Q."/>
            <person name="Rokhsar D.S."/>
        </authorList>
    </citation>
    <scope>NUCLEOTIDE SEQUENCE [LARGE SCALE GENOMIC DNA]</scope>
    <source>
        <strain evidence="8">CH2 X CH6</strain>
    </source>
</reference>
<evidence type="ECO:0000313" key="8">
    <source>
        <dbReference type="Proteomes" id="UP000001593"/>
    </source>
</evidence>
<keyword evidence="3 6" id="KW-0812">Transmembrane</keyword>
<dbReference type="InterPro" id="IPR018781">
    <property type="entry name" value="TPRA1/CAND2/CAND8"/>
</dbReference>
<gene>
    <name evidence="7" type="ORF">NEMVEDRAFT_v1g209032</name>
</gene>
<feature type="transmembrane region" description="Helical" evidence="6">
    <location>
        <begin position="130"/>
        <end position="151"/>
    </location>
</feature>
<keyword evidence="8" id="KW-1185">Reference proteome</keyword>